<evidence type="ECO:0000256" key="2">
    <source>
        <dbReference type="SAM" id="SignalP"/>
    </source>
</evidence>
<organism evidence="3 4">
    <name type="scientific">Aythya fuligula</name>
    <name type="common">Tufted duck</name>
    <name type="synonym">Anas fuligula</name>
    <dbReference type="NCBI Taxonomy" id="219594"/>
    <lineage>
        <taxon>Eukaryota</taxon>
        <taxon>Metazoa</taxon>
        <taxon>Chordata</taxon>
        <taxon>Craniata</taxon>
        <taxon>Vertebrata</taxon>
        <taxon>Euteleostomi</taxon>
        <taxon>Archelosauria</taxon>
        <taxon>Archosauria</taxon>
        <taxon>Dinosauria</taxon>
        <taxon>Saurischia</taxon>
        <taxon>Theropoda</taxon>
        <taxon>Coelurosauria</taxon>
        <taxon>Aves</taxon>
        <taxon>Neognathae</taxon>
        <taxon>Galloanserae</taxon>
        <taxon>Anseriformes</taxon>
        <taxon>Anatidae</taxon>
        <taxon>Aythyinae</taxon>
        <taxon>Aythya</taxon>
    </lineage>
</organism>
<dbReference type="PANTHER" id="PTHR15011">
    <property type="entry name" value="APOLIPOPROTEIN F"/>
    <property type="match status" value="1"/>
</dbReference>
<dbReference type="InterPro" id="IPR026114">
    <property type="entry name" value="APOF"/>
</dbReference>
<feature type="region of interest" description="Disordered" evidence="1">
    <location>
        <begin position="152"/>
        <end position="178"/>
    </location>
</feature>
<accession>A0A6J3EFB6</accession>
<sequence>MSHLSRPGAAAMPQALPFLLLLLLLLLGLRGGSTPAPTLLEADARGLLAELAPPQALRGRGVSCRDLHPEALPGFSRLPPRPRALARAALALALSGAACGAEAEAAALGLQRELGTPAATTLLRGLARLRDTPSPRALPLLFSLVHLGHPAGPCGPRAGTPPPPQPPPHGVPAPGHRGVRAWPFRCRRAARARRDGEDDACSPPGEREAHRVLEWVPGVSVFYNLGTSIYFAFQGCEVLASERALEMAQDLGYAGLAALTAGAGGPVAMGLGLGLQPGLKAGVRALFGYFMAEGEPPTAPTTYSGPVLIV</sequence>
<gene>
    <name evidence="4" type="primary">APOF</name>
</gene>
<dbReference type="GO" id="GO:0005615">
    <property type="term" value="C:extracellular space"/>
    <property type="evidence" value="ECO:0007669"/>
    <property type="project" value="TreeGrafter"/>
</dbReference>
<dbReference type="Proteomes" id="UP000504639">
    <property type="component" value="Chromosome 29"/>
</dbReference>
<feature type="compositionally biased region" description="Pro residues" evidence="1">
    <location>
        <begin position="159"/>
        <end position="171"/>
    </location>
</feature>
<dbReference type="InParanoid" id="A0A6J3EFB6"/>
<keyword evidence="2" id="KW-0732">Signal</keyword>
<evidence type="ECO:0000256" key="1">
    <source>
        <dbReference type="SAM" id="MobiDB-lite"/>
    </source>
</evidence>
<dbReference type="PANTHER" id="PTHR15011:SF3">
    <property type="entry name" value="APOLIPOPROTEIN F"/>
    <property type="match status" value="1"/>
</dbReference>
<evidence type="ECO:0000313" key="4">
    <source>
        <dbReference type="RefSeq" id="XP_032060612.1"/>
    </source>
</evidence>
<dbReference type="RefSeq" id="XP_032060612.1">
    <property type="nucleotide sequence ID" value="XM_032204721.1"/>
</dbReference>
<dbReference type="CTD" id="319"/>
<dbReference type="GO" id="GO:0008203">
    <property type="term" value="P:cholesterol metabolic process"/>
    <property type="evidence" value="ECO:0007669"/>
    <property type="project" value="TreeGrafter"/>
</dbReference>
<keyword evidence="3" id="KW-1185">Reference proteome</keyword>
<dbReference type="Pfam" id="PF15148">
    <property type="entry name" value="Apolipo_F"/>
    <property type="match status" value="1"/>
</dbReference>
<dbReference type="AlphaFoldDB" id="A0A6J3EFB6"/>
<dbReference type="GeneID" id="116499870"/>
<feature type="chain" id="PRO_5026675803" evidence="2">
    <location>
        <begin position="32"/>
        <end position="310"/>
    </location>
</feature>
<name>A0A6J3EFB6_AYTFU</name>
<protein>
    <submittedName>
        <fullName evidence="4">Apolipoprotein F</fullName>
    </submittedName>
</protein>
<feature type="signal peptide" evidence="2">
    <location>
        <begin position="1"/>
        <end position="31"/>
    </location>
</feature>
<reference evidence="4" key="1">
    <citation type="submission" date="2025-08" db="UniProtKB">
        <authorList>
            <consortium name="RefSeq"/>
        </authorList>
    </citation>
    <scope>IDENTIFICATION</scope>
    <source>
        <tissue evidence="4">Lung</tissue>
    </source>
</reference>
<proteinExistence type="predicted"/>
<evidence type="ECO:0000313" key="3">
    <source>
        <dbReference type="Proteomes" id="UP000504639"/>
    </source>
</evidence>
<dbReference type="KEGG" id="aful:116499870"/>